<gene>
    <name evidence="10" type="primary">sufS</name>
    <name evidence="10" type="ORF">GCM10010992_11410</name>
</gene>
<evidence type="ECO:0000256" key="2">
    <source>
        <dbReference type="ARBA" id="ARBA00002824"/>
    </source>
</evidence>
<comment type="caution">
    <text evidence="10">The sequence shown here is derived from an EMBL/GenBank/DDBJ whole genome shotgun (WGS) entry which is preliminary data.</text>
</comment>
<feature type="domain" description="Aminotransferase class V" evidence="9">
    <location>
        <begin position="24"/>
        <end position="396"/>
    </location>
</feature>
<evidence type="ECO:0000256" key="3">
    <source>
        <dbReference type="ARBA" id="ARBA00010447"/>
    </source>
</evidence>
<evidence type="ECO:0000256" key="6">
    <source>
        <dbReference type="ARBA" id="ARBA00050776"/>
    </source>
</evidence>
<dbReference type="Proteomes" id="UP000620064">
    <property type="component" value="Unassembled WGS sequence"/>
</dbReference>
<dbReference type="EC" id="2.8.1.7" evidence="8"/>
<dbReference type="PROSITE" id="PS00595">
    <property type="entry name" value="AA_TRANSFER_CLASS_5"/>
    <property type="match status" value="1"/>
</dbReference>
<dbReference type="PIRSF" id="PIRSF005572">
    <property type="entry name" value="NifS"/>
    <property type="match status" value="1"/>
</dbReference>
<comment type="function">
    <text evidence="2 8">Catalyzes the removal of elemental sulfur and selenium atoms from L-cysteine, L-cystine, L-selenocysteine, and L-selenocystine to produce L-alanine.</text>
</comment>
<reference evidence="11" key="1">
    <citation type="journal article" date="2019" name="Int. J. Syst. Evol. Microbiol.">
        <title>The Global Catalogue of Microorganisms (GCM) 10K type strain sequencing project: providing services to taxonomists for standard genome sequencing and annotation.</title>
        <authorList>
            <consortium name="The Broad Institute Genomics Platform"/>
            <consortium name="The Broad Institute Genome Sequencing Center for Infectious Disease"/>
            <person name="Wu L."/>
            <person name="Ma J."/>
        </authorList>
    </citation>
    <scope>NUCLEOTIDE SEQUENCE [LARGE SCALE GENOMIC DNA]</scope>
    <source>
        <strain evidence="11">CGMCC 1.7656</strain>
    </source>
</reference>
<evidence type="ECO:0000259" key="9">
    <source>
        <dbReference type="Pfam" id="PF00266"/>
    </source>
</evidence>
<comment type="similarity">
    <text evidence="3 8">Belongs to the class-V pyridoxal-phosphate-dependent aminotransferase family. Csd subfamily.</text>
</comment>
<proteinExistence type="inferred from homology"/>
<evidence type="ECO:0000313" key="10">
    <source>
        <dbReference type="EMBL" id="GGP03352.1"/>
    </source>
</evidence>
<name>A0ABQ2NJP5_9FLAO</name>
<dbReference type="EMBL" id="BMLV01000002">
    <property type="protein sequence ID" value="GGP03352.1"/>
    <property type="molecule type" value="Genomic_DNA"/>
</dbReference>
<evidence type="ECO:0000256" key="8">
    <source>
        <dbReference type="RuleBase" id="RU004506"/>
    </source>
</evidence>
<dbReference type="InterPro" id="IPR015424">
    <property type="entry name" value="PyrdxlP-dep_Trfase"/>
</dbReference>
<dbReference type="Gene3D" id="3.40.640.10">
    <property type="entry name" value="Type I PLP-dependent aspartate aminotransferase-like (Major domain)"/>
    <property type="match status" value="1"/>
</dbReference>
<evidence type="ECO:0000256" key="5">
    <source>
        <dbReference type="ARBA" id="ARBA00022898"/>
    </source>
</evidence>
<accession>A0ABQ2NJP5</accession>
<evidence type="ECO:0000256" key="4">
    <source>
        <dbReference type="ARBA" id="ARBA00022679"/>
    </source>
</evidence>
<evidence type="ECO:0000256" key="7">
    <source>
        <dbReference type="RuleBase" id="RU004504"/>
    </source>
</evidence>
<dbReference type="NCBIfam" id="TIGR01979">
    <property type="entry name" value="sufS"/>
    <property type="match status" value="1"/>
</dbReference>
<dbReference type="InterPro" id="IPR015421">
    <property type="entry name" value="PyrdxlP-dep_Trfase_major"/>
</dbReference>
<dbReference type="PANTHER" id="PTHR43586">
    <property type="entry name" value="CYSTEINE DESULFURASE"/>
    <property type="match status" value="1"/>
</dbReference>
<organism evidence="10 11">
    <name type="scientific">Cloacibacterium rupense</name>
    <dbReference type="NCBI Taxonomy" id="517423"/>
    <lineage>
        <taxon>Bacteria</taxon>
        <taxon>Pseudomonadati</taxon>
        <taxon>Bacteroidota</taxon>
        <taxon>Flavobacteriia</taxon>
        <taxon>Flavobacteriales</taxon>
        <taxon>Weeksellaceae</taxon>
    </lineage>
</organism>
<dbReference type="CDD" id="cd06453">
    <property type="entry name" value="SufS_like"/>
    <property type="match status" value="1"/>
</dbReference>
<keyword evidence="11" id="KW-1185">Reference proteome</keyword>
<dbReference type="InterPro" id="IPR000192">
    <property type="entry name" value="Aminotrans_V_dom"/>
</dbReference>
<evidence type="ECO:0000256" key="1">
    <source>
        <dbReference type="ARBA" id="ARBA00001933"/>
    </source>
</evidence>
<comment type="catalytic activity">
    <reaction evidence="6 8">
        <text>(sulfur carrier)-H + L-cysteine = (sulfur carrier)-SH + L-alanine</text>
        <dbReference type="Rhea" id="RHEA:43892"/>
        <dbReference type="Rhea" id="RHEA-COMP:14737"/>
        <dbReference type="Rhea" id="RHEA-COMP:14739"/>
        <dbReference type="ChEBI" id="CHEBI:29917"/>
        <dbReference type="ChEBI" id="CHEBI:35235"/>
        <dbReference type="ChEBI" id="CHEBI:57972"/>
        <dbReference type="ChEBI" id="CHEBI:64428"/>
        <dbReference type="EC" id="2.8.1.7"/>
    </reaction>
</comment>
<dbReference type="Gene3D" id="3.90.1150.10">
    <property type="entry name" value="Aspartate Aminotransferase, domain 1"/>
    <property type="match status" value="1"/>
</dbReference>
<dbReference type="InterPro" id="IPR015422">
    <property type="entry name" value="PyrdxlP-dep_Trfase_small"/>
</dbReference>
<dbReference type="SUPFAM" id="SSF53383">
    <property type="entry name" value="PLP-dependent transferases"/>
    <property type="match status" value="1"/>
</dbReference>
<dbReference type="PANTHER" id="PTHR43586:SF8">
    <property type="entry name" value="CYSTEINE DESULFURASE 1, CHLOROPLASTIC"/>
    <property type="match status" value="1"/>
</dbReference>
<keyword evidence="4 8" id="KW-0808">Transferase</keyword>
<dbReference type="Pfam" id="PF00266">
    <property type="entry name" value="Aminotran_5"/>
    <property type="match status" value="1"/>
</dbReference>
<keyword evidence="5 8" id="KW-0663">Pyridoxal phosphate</keyword>
<comment type="cofactor">
    <cofactor evidence="1 7">
        <name>pyridoxal 5'-phosphate</name>
        <dbReference type="ChEBI" id="CHEBI:597326"/>
    </cofactor>
</comment>
<dbReference type="InterPro" id="IPR020578">
    <property type="entry name" value="Aminotrans_V_PyrdxlP_BS"/>
</dbReference>
<dbReference type="RefSeq" id="WP_188617118.1">
    <property type="nucleotide sequence ID" value="NZ_BMLV01000002.1"/>
</dbReference>
<sequence length="408" mass="45395">MFDIKEIRSQFPILNQQVNGKPLIYLDNAASSQKPISVLETWQKYYEEINANVHRGIHTLSQLATEEMENSRKKVQHFINAKHDYEVIFTRGTTEGINLIAYSLGNSNFIKKDDEIIISYLEHHSNIVPWQMLCERTGAKLKVIPIDENGILQLDFLDQNLSEKTKIVSVNQVSNALGVINPIEEIIAKVRKLSSALMVVDGAQSVPHFEIDVQKLDCDFFVFSGHKMYAPMGVGILYGKEEILEKMQPFHGGGEMIATCSFDKTTYAGLPFKFEAGTPNVGGNIALGAAVNFMKKVGVQNIRNHENTLLEYAQKKLLEIDGLKIYGEKAKRAGVVSFNLEGVGIASDVGMILDKLGIAVRTGHHCTQPIMDFFNVAGTVRASFAVFNTLEEIDALAEGVKKAQRMLM</sequence>
<evidence type="ECO:0000313" key="11">
    <source>
        <dbReference type="Proteomes" id="UP000620064"/>
    </source>
</evidence>
<dbReference type="InterPro" id="IPR016454">
    <property type="entry name" value="Cysteine_dSase"/>
</dbReference>
<dbReference type="InterPro" id="IPR010970">
    <property type="entry name" value="Cys_dSase_SufS"/>
</dbReference>
<protein>
    <recommendedName>
        <fullName evidence="8">Cysteine desulfurase</fullName>
        <ecNumber evidence="8">2.8.1.7</ecNumber>
    </recommendedName>
</protein>